<comment type="caution">
    <text evidence="2">The sequence shown here is derived from an EMBL/GenBank/DDBJ whole genome shotgun (WGS) entry which is preliminary data.</text>
</comment>
<evidence type="ECO:0000313" key="2">
    <source>
        <dbReference type="EMBL" id="MEQ2164810.1"/>
    </source>
</evidence>
<keyword evidence="3" id="KW-1185">Reference proteome</keyword>
<sequence length="87" mass="9331">MKTKMAAGEELLEMLPTTALEGVMIGQSLLSMTVGQAPGEDTSVEDLLVEEIAAGWRTPEKMTGPSPPHPMSVWKSKGHSAHGWKQS</sequence>
<gene>
    <name evidence="2" type="ORF">GOODEAATRI_010520</name>
</gene>
<evidence type="ECO:0000256" key="1">
    <source>
        <dbReference type="SAM" id="MobiDB-lite"/>
    </source>
</evidence>
<dbReference type="EMBL" id="JAHRIO010020611">
    <property type="protein sequence ID" value="MEQ2164810.1"/>
    <property type="molecule type" value="Genomic_DNA"/>
</dbReference>
<dbReference type="Proteomes" id="UP001476798">
    <property type="component" value="Unassembled WGS sequence"/>
</dbReference>
<name>A0ABV0N096_9TELE</name>
<accession>A0ABV0N096</accession>
<evidence type="ECO:0000313" key="3">
    <source>
        <dbReference type="Proteomes" id="UP001476798"/>
    </source>
</evidence>
<feature type="compositionally biased region" description="Basic residues" evidence="1">
    <location>
        <begin position="76"/>
        <end position="87"/>
    </location>
</feature>
<reference evidence="2 3" key="1">
    <citation type="submission" date="2021-06" db="EMBL/GenBank/DDBJ databases">
        <authorList>
            <person name="Palmer J.M."/>
        </authorList>
    </citation>
    <scope>NUCLEOTIDE SEQUENCE [LARGE SCALE GENOMIC DNA]</scope>
    <source>
        <strain evidence="2 3">GA_2019</strain>
        <tissue evidence="2">Muscle</tissue>
    </source>
</reference>
<organism evidence="2 3">
    <name type="scientific">Goodea atripinnis</name>
    <dbReference type="NCBI Taxonomy" id="208336"/>
    <lineage>
        <taxon>Eukaryota</taxon>
        <taxon>Metazoa</taxon>
        <taxon>Chordata</taxon>
        <taxon>Craniata</taxon>
        <taxon>Vertebrata</taxon>
        <taxon>Euteleostomi</taxon>
        <taxon>Actinopterygii</taxon>
        <taxon>Neopterygii</taxon>
        <taxon>Teleostei</taxon>
        <taxon>Neoteleostei</taxon>
        <taxon>Acanthomorphata</taxon>
        <taxon>Ovalentaria</taxon>
        <taxon>Atherinomorphae</taxon>
        <taxon>Cyprinodontiformes</taxon>
        <taxon>Goodeidae</taxon>
        <taxon>Goodea</taxon>
    </lineage>
</organism>
<feature type="region of interest" description="Disordered" evidence="1">
    <location>
        <begin position="57"/>
        <end position="87"/>
    </location>
</feature>
<protein>
    <submittedName>
        <fullName evidence="2">Uncharacterized protein</fullName>
    </submittedName>
</protein>
<proteinExistence type="predicted"/>